<comment type="subcellular location">
    <subcellularLocation>
        <location evidence="1">Secreted</location>
    </subcellularLocation>
</comment>
<dbReference type="AlphaFoldDB" id="A0A7M2WWR4"/>
<organism evidence="5 6">
    <name type="scientific">Humisphaera borealis</name>
    <dbReference type="NCBI Taxonomy" id="2807512"/>
    <lineage>
        <taxon>Bacteria</taxon>
        <taxon>Pseudomonadati</taxon>
        <taxon>Planctomycetota</taxon>
        <taxon>Phycisphaerae</taxon>
        <taxon>Tepidisphaerales</taxon>
        <taxon>Tepidisphaeraceae</taxon>
        <taxon>Humisphaera</taxon>
    </lineage>
</organism>
<dbReference type="SUPFAM" id="SSF54001">
    <property type="entry name" value="Cysteine proteinases"/>
    <property type="match status" value="1"/>
</dbReference>
<evidence type="ECO:0000259" key="4">
    <source>
        <dbReference type="PROSITE" id="PS50203"/>
    </source>
</evidence>
<keyword evidence="3" id="KW-0378">Hydrolase</keyword>
<dbReference type="GO" id="GO:0005509">
    <property type="term" value="F:calcium ion binding"/>
    <property type="evidence" value="ECO:0007669"/>
    <property type="project" value="InterPro"/>
</dbReference>
<dbReference type="PROSITE" id="PS00330">
    <property type="entry name" value="HEMOLYSIN_CALCIUM"/>
    <property type="match status" value="1"/>
</dbReference>
<feature type="active site" evidence="3">
    <location>
        <position position="485"/>
    </location>
</feature>
<dbReference type="PROSITE" id="PS50203">
    <property type="entry name" value="CALPAIN_CAT"/>
    <property type="match status" value="1"/>
</dbReference>
<dbReference type="GO" id="GO:0005576">
    <property type="term" value="C:extracellular region"/>
    <property type="evidence" value="ECO:0007669"/>
    <property type="project" value="UniProtKB-SubCell"/>
</dbReference>
<dbReference type="InterPro" id="IPR018511">
    <property type="entry name" value="Hemolysin-typ_Ca-bd_CS"/>
</dbReference>
<dbReference type="Pfam" id="PF00353">
    <property type="entry name" value="HemolysinCabind"/>
    <property type="match status" value="2"/>
</dbReference>
<accession>A0A7M2WWR4</accession>
<evidence type="ECO:0000313" key="6">
    <source>
        <dbReference type="Proteomes" id="UP000593765"/>
    </source>
</evidence>
<dbReference type="KEGG" id="hbs:IPV69_26220"/>
<evidence type="ECO:0000256" key="1">
    <source>
        <dbReference type="ARBA" id="ARBA00004613"/>
    </source>
</evidence>
<feature type="domain" description="Calpain catalytic" evidence="4">
    <location>
        <begin position="313"/>
        <end position="507"/>
    </location>
</feature>
<dbReference type="RefSeq" id="WP_206292694.1">
    <property type="nucleotide sequence ID" value="NZ_CP063458.1"/>
</dbReference>
<keyword evidence="3" id="KW-0788">Thiol protease</keyword>
<proteinExistence type="predicted"/>
<dbReference type="PANTHER" id="PTHR38340:SF1">
    <property type="entry name" value="S-LAYER PROTEIN"/>
    <property type="match status" value="1"/>
</dbReference>
<dbReference type="GO" id="GO:0004198">
    <property type="term" value="F:calcium-dependent cysteine-type endopeptidase activity"/>
    <property type="evidence" value="ECO:0007669"/>
    <property type="project" value="InterPro"/>
</dbReference>
<evidence type="ECO:0000256" key="2">
    <source>
        <dbReference type="ARBA" id="ARBA00022525"/>
    </source>
</evidence>
<evidence type="ECO:0000256" key="3">
    <source>
        <dbReference type="PROSITE-ProRule" id="PRU00239"/>
    </source>
</evidence>
<sequence length="539" mass="56563">MFETLEDRRLFSVYDFTNVGTLVLAPVSPPVIVTGPTVVNPAPPTVLAPEGDPNMEVRNSIKLVGQTLYITGTSAPDSFQVNPAGASLIVRRGSIESFPFPAAQVKNIIMVGYEGADVLFVDPATNVPATVLGGAGDDHVFGGAAADYLEGGTGNDTIKGASGNDVINGGDGSDKLFGEAGDDTLRGWAGDDTIDGGAGRDTLYGADGNDQLFGGLDDDTIYGGNGDDTLVSVFGGIDKVNGDQGWDIFVADKKDVLTDMDNLANTRKSVYRIDKFSNPTSGSTYATELGTTNITDPALTFRATKYQNFGHIPIFTASGPNIGDVQQNQLNDCWLATTAGSVARSSPWAIKRTVVPLGDGTVMVALGGGCYRVDADLPTDANGKPIYGSIAGRKGDSLWFGLLEKGMAYHMNSGSGYSYGDVESDTPGVAYDALRIGYDRSTLVPFGTDESLMWDKINSNVSLRAITITTEPASLGVNSALRPSHAYSVVGTFRQGNGTTMVILRNPTDKNGMNSGTDGMVTVSASTLYSSCLLLYISK</sequence>
<dbReference type="EMBL" id="CP063458">
    <property type="protein sequence ID" value="QOV89642.1"/>
    <property type="molecule type" value="Genomic_DNA"/>
</dbReference>
<feature type="active site" evidence="3">
    <location>
        <position position="506"/>
    </location>
</feature>
<protein>
    <recommendedName>
        <fullName evidence="4">Calpain catalytic domain-containing protein</fullName>
    </recommendedName>
</protein>
<gene>
    <name evidence="5" type="ORF">IPV69_26220</name>
</gene>
<evidence type="ECO:0000313" key="5">
    <source>
        <dbReference type="EMBL" id="QOV89642.1"/>
    </source>
</evidence>
<dbReference type="PANTHER" id="PTHR38340">
    <property type="entry name" value="S-LAYER PROTEIN"/>
    <property type="match status" value="1"/>
</dbReference>
<keyword evidence="6" id="KW-1185">Reference proteome</keyword>
<dbReference type="InterPro" id="IPR011049">
    <property type="entry name" value="Serralysin-like_metalloprot_C"/>
</dbReference>
<dbReference type="InterPro" id="IPR001343">
    <property type="entry name" value="Hemolysn_Ca-bd"/>
</dbReference>
<dbReference type="InterPro" id="IPR050557">
    <property type="entry name" value="RTX_toxin/Mannuronan_C5-epim"/>
</dbReference>
<dbReference type="GO" id="GO:0006508">
    <property type="term" value="P:proteolysis"/>
    <property type="evidence" value="ECO:0007669"/>
    <property type="project" value="UniProtKB-KW"/>
</dbReference>
<feature type="active site" evidence="3">
    <location>
        <position position="333"/>
    </location>
</feature>
<keyword evidence="3" id="KW-0645">Protease</keyword>
<dbReference type="PRINTS" id="PR00313">
    <property type="entry name" value="CABNDNGRPT"/>
</dbReference>
<keyword evidence="2" id="KW-0964">Secreted</keyword>
<name>A0A7M2WWR4_9BACT</name>
<dbReference type="Gene3D" id="2.150.10.10">
    <property type="entry name" value="Serralysin-like metalloprotease, C-terminal"/>
    <property type="match status" value="3"/>
</dbReference>
<dbReference type="Pfam" id="PF00648">
    <property type="entry name" value="Peptidase_C2"/>
    <property type="match status" value="1"/>
</dbReference>
<reference evidence="5 6" key="1">
    <citation type="submission" date="2020-10" db="EMBL/GenBank/DDBJ databases">
        <title>Wide distribution of Phycisphaera-like planctomycetes from WD2101 soil group in peatlands and genome analysis of the first cultivated representative.</title>
        <authorList>
            <person name="Dedysh S.N."/>
            <person name="Beletsky A.V."/>
            <person name="Ivanova A."/>
            <person name="Kulichevskaya I.S."/>
            <person name="Suzina N.E."/>
            <person name="Philippov D.A."/>
            <person name="Rakitin A.L."/>
            <person name="Mardanov A.V."/>
            <person name="Ravin N.V."/>
        </authorList>
    </citation>
    <scope>NUCLEOTIDE SEQUENCE [LARGE SCALE GENOMIC DNA]</scope>
    <source>
        <strain evidence="5 6">M1803</strain>
    </source>
</reference>
<dbReference type="InterPro" id="IPR038765">
    <property type="entry name" value="Papain-like_cys_pep_sf"/>
</dbReference>
<dbReference type="Proteomes" id="UP000593765">
    <property type="component" value="Chromosome"/>
</dbReference>
<dbReference type="InterPro" id="IPR001300">
    <property type="entry name" value="Peptidase_C2_calpain_cat"/>
</dbReference>
<dbReference type="SUPFAM" id="SSF51120">
    <property type="entry name" value="beta-Roll"/>
    <property type="match status" value="1"/>
</dbReference>